<evidence type="ECO:0000256" key="3">
    <source>
        <dbReference type="ARBA" id="ARBA00022490"/>
    </source>
</evidence>
<evidence type="ECO:0000256" key="5">
    <source>
        <dbReference type="ARBA" id="ARBA00023186"/>
    </source>
</evidence>
<dbReference type="Proteomes" id="UP000565724">
    <property type="component" value="Unassembled WGS sequence"/>
</dbReference>
<accession>A0A7Y6A3C1</accession>
<dbReference type="PANTHER" id="PTHR34773">
    <property type="entry name" value="FLAGELLAR SECRETION CHAPERONE FLIS"/>
    <property type="match status" value="1"/>
</dbReference>
<keyword evidence="7" id="KW-1185">Reference proteome</keyword>
<organism evidence="6 7">
    <name type="scientific">Cellulomonas humilata</name>
    <dbReference type="NCBI Taxonomy" id="144055"/>
    <lineage>
        <taxon>Bacteria</taxon>
        <taxon>Bacillati</taxon>
        <taxon>Actinomycetota</taxon>
        <taxon>Actinomycetes</taxon>
        <taxon>Micrococcales</taxon>
        <taxon>Cellulomonadaceae</taxon>
        <taxon>Cellulomonas</taxon>
    </lineage>
</organism>
<protein>
    <submittedName>
        <fullName evidence="6">Flagellar protein FliS</fullName>
    </submittedName>
</protein>
<dbReference type="SUPFAM" id="SSF101116">
    <property type="entry name" value="Flagellar export chaperone FliS"/>
    <property type="match status" value="1"/>
</dbReference>
<dbReference type="CDD" id="cd16098">
    <property type="entry name" value="FliS"/>
    <property type="match status" value="1"/>
</dbReference>
<keyword evidence="4" id="KW-1005">Bacterial flagellum biogenesis</keyword>
<dbReference type="InterPro" id="IPR003713">
    <property type="entry name" value="FliS"/>
</dbReference>
<dbReference type="InterPro" id="IPR036584">
    <property type="entry name" value="FliS_sf"/>
</dbReference>
<dbReference type="EMBL" id="JABMCI010000069">
    <property type="protein sequence ID" value="NUU18957.1"/>
    <property type="molecule type" value="Genomic_DNA"/>
</dbReference>
<dbReference type="RefSeq" id="WP_175348872.1">
    <property type="nucleotide sequence ID" value="NZ_JABMCI010000069.1"/>
</dbReference>
<dbReference type="GO" id="GO:0005829">
    <property type="term" value="C:cytosol"/>
    <property type="evidence" value="ECO:0007669"/>
    <property type="project" value="UniProtKB-SubCell"/>
</dbReference>
<evidence type="ECO:0000313" key="7">
    <source>
        <dbReference type="Proteomes" id="UP000565724"/>
    </source>
</evidence>
<comment type="similarity">
    <text evidence="2">Belongs to the FliS family.</text>
</comment>
<evidence type="ECO:0000313" key="6">
    <source>
        <dbReference type="EMBL" id="NUU18957.1"/>
    </source>
</evidence>
<sequence>MHSVRSRYVTSAVETVGPARLLTMLYDRMLLDVDRGVEALQSGDRVEASTHLQHAQEIVAELMVSLQPDGWEGGEQLMAIYRYLLAELIGASAHGDADRARTCRDLVLPLADAWHAAADELTRAAAPAALTVPVATTDAVMGARLLGVG</sequence>
<reference evidence="6 7" key="1">
    <citation type="submission" date="2020-05" db="EMBL/GenBank/DDBJ databases">
        <title>Genome Sequencing of Type Strains.</title>
        <authorList>
            <person name="Lemaire J.F."/>
            <person name="Inderbitzin P."/>
            <person name="Gregorio O.A."/>
            <person name="Collins S.B."/>
            <person name="Wespe N."/>
            <person name="Knight-Connoni V."/>
        </authorList>
    </citation>
    <scope>NUCLEOTIDE SEQUENCE [LARGE SCALE GENOMIC DNA]</scope>
    <source>
        <strain evidence="6 7">ATCC 25174</strain>
    </source>
</reference>
<dbReference type="PANTHER" id="PTHR34773:SF1">
    <property type="entry name" value="FLAGELLAR SECRETION CHAPERONE FLIS"/>
    <property type="match status" value="1"/>
</dbReference>
<evidence type="ECO:0000256" key="1">
    <source>
        <dbReference type="ARBA" id="ARBA00004514"/>
    </source>
</evidence>
<keyword evidence="5" id="KW-0143">Chaperone</keyword>
<keyword evidence="3" id="KW-0963">Cytoplasm</keyword>
<gene>
    <name evidence="6" type="ORF">HP550_17030</name>
</gene>
<comment type="subcellular location">
    <subcellularLocation>
        <location evidence="1">Cytoplasm</location>
        <location evidence="1">Cytosol</location>
    </subcellularLocation>
</comment>
<keyword evidence="6" id="KW-0969">Cilium</keyword>
<dbReference type="GO" id="GO:0044780">
    <property type="term" value="P:bacterial-type flagellum assembly"/>
    <property type="evidence" value="ECO:0007669"/>
    <property type="project" value="InterPro"/>
</dbReference>
<keyword evidence="6" id="KW-0282">Flagellum</keyword>
<proteinExistence type="inferred from homology"/>
<dbReference type="AlphaFoldDB" id="A0A7Y6A3C1"/>
<name>A0A7Y6A3C1_9CELL</name>
<dbReference type="GO" id="GO:0071973">
    <property type="term" value="P:bacterial-type flagellum-dependent cell motility"/>
    <property type="evidence" value="ECO:0007669"/>
    <property type="project" value="TreeGrafter"/>
</dbReference>
<evidence type="ECO:0000256" key="4">
    <source>
        <dbReference type="ARBA" id="ARBA00022795"/>
    </source>
</evidence>
<evidence type="ECO:0000256" key="2">
    <source>
        <dbReference type="ARBA" id="ARBA00008787"/>
    </source>
</evidence>
<comment type="caution">
    <text evidence="6">The sequence shown here is derived from an EMBL/GenBank/DDBJ whole genome shotgun (WGS) entry which is preliminary data.</text>
</comment>
<dbReference type="Pfam" id="PF02561">
    <property type="entry name" value="FliS"/>
    <property type="match status" value="1"/>
</dbReference>
<keyword evidence="6" id="KW-0966">Cell projection</keyword>
<dbReference type="Gene3D" id="1.20.120.340">
    <property type="entry name" value="Flagellar protein FliS"/>
    <property type="match status" value="1"/>
</dbReference>